<proteinExistence type="predicted"/>
<protein>
    <submittedName>
        <fullName evidence="3">PE-PPE domain-containing protein</fullName>
    </submittedName>
</protein>
<feature type="compositionally biased region" description="Polar residues" evidence="1">
    <location>
        <begin position="419"/>
        <end position="429"/>
    </location>
</feature>
<accession>A0ABT1M9S6</accession>
<comment type="caution">
    <text evidence="3">The sequence shown here is derived from an EMBL/GenBank/DDBJ whole genome shotgun (WGS) entry which is preliminary data.</text>
</comment>
<feature type="compositionally biased region" description="Low complexity" evidence="1">
    <location>
        <begin position="392"/>
        <end position="402"/>
    </location>
</feature>
<feature type="region of interest" description="Disordered" evidence="1">
    <location>
        <begin position="358"/>
        <end position="486"/>
    </location>
</feature>
<evidence type="ECO:0000313" key="4">
    <source>
        <dbReference type="Proteomes" id="UP001651690"/>
    </source>
</evidence>
<keyword evidence="4" id="KW-1185">Reference proteome</keyword>
<gene>
    <name evidence="3" type="ORF">NM203_27305</name>
</gene>
<reference evidence="3 4" key="1">
    <citation type="submission" date="2022-06" db="EMBL/GenBank/DDBJ databases">
        <title>Mycolicibacterium sp. CAU 1645 isolated from seawater.</title>
        <authorList>
            <person name="Kim W."/>
        </authorList>
    </citation>
    <scope>NUCLEOTIDE SEQUENCE [LARGE SCALE GENOMIC DNA]</scope>
    <source>
        <strain evidence="3 4">CAU 1645</strain>
    </source>
</reference>
<dbReference type="Pfam" id="PF08237">
    <property type="entry name" value="PE-PPE"/>
    <property type="match status" value="1"/>
</dbReference>
<organism evidence="3 4">
    <name type="scientific">Mycolicibacterium arenosum</name>
    <dbReference type="NCBI Taxonomy" id="2952157"/>
    <lineage>
        <taxon>Bacteria</taxon>
        <taxon>Bacillati</taxon>
        <taxon>Actinomycetota</taxon>
        <taxon>Actinomycetes</taxon>
        <taxon>Mycobacteriales</taxon>
        <taxon>Mycobacteriaceae</taxon>
        <taxon>Mycolicibacterium</taxon>
    </lineage>
</organism>
<name>A0ABT1M9S6_9MYCO</name>
<sequence length="486" mass="49756">MAAHRMPRKGRARKAIAAAAVAVGLSGPLVLGHAIDVTAANLGVDLANAVLGIGGKDDTLSANIPAKLSGKIAPTEWGDDYTYYGIPYLADINFQSSMDDGVPKLTQAIADNGDSGIRVVSYSEGTLVAEAVKRRLADVEGAPSSDDIDFLFIASPYLPNGGVFARFPGFTIPGLLPDFGPAEPTPYDSTYVTNEYDTYADFPAYFNPLSIANALLSIRYAHPDPYYDPVDVDNLPAGSVIKTVPDNGAGGTDTYILVRARHLPLLGPVREVAALLFLTPLTEPVLAALEPVIRLAVDMGYTDRTYANPATPTPFSFITPPGKIVEALLGVPGALQQGVTDAVSGGQESVQDTTVTSFAGPADTSAAENGRSAPAPSETPSPIGDPAPADPPTVAAGATTTPEPEPEPVPEPDARITHPTVTSDGNKSEPTTTVAGGTTATPGGATVTPIIADPVAGQEDTTAPAAESAPAPAPASDSDPAADKAA</sequence>
<feature type="compositionally biased region" description="Pro residues" evidence="1">
    <location>
        <begin position="377"/>
        <end position="391"/>
    </location>
</feature>
<dbReference type="InterPro" id="IPR013228">
    <property type="entry name" value="PE-PPE_C"/>
</dbReference>
<evidence type="ECO:0000256" key="1">
    <source>
        <dbReference type="SAM" id="MobiDB-lite"/>
    </source>
</evidence>
<dbReference type="Proteomes" id="UP001651690">
    <property type="component" value="Unassembled WGS sequence"/>
</dbReference>
<feature type="compositionally biased region" description="Low complexity" evidence="1">
    <location>
        <begin position="430"/>
        <end position="449"/>
    </location>
</feature>
<feature type="compositionally biased region" description="Low complexity" evidence="1">
    <location>
        <begin position="463"/>
        <end position="480"/>
    </location>
</feature>
<evidence type="ECO:0000259" key="2">
    <source>
        <dbReference type="Pfam" id="PF08237"/>
    </source>
</evidence>
<evidence type="ECO:0000313" key="3">
    <source>
        <dbReference type="EMBL" id="MCP9275901.1"/>
    </source>
</evidence>
<dbReference type="RefSeq" id="WP_255063742.1">
    <property type="nucleotide sequence ID" value="NZ_JANDBD010000013.1"/>
</dbReference>
<feature type="domain" description="PE-PPE" evidence="2">
    <location>
        <begin position="89"/>
        <end position="301"/>
    </location>
</feature>
<dbReference type="EMBL" id="JANDBD010000013">
    <property type="protein sequence ID" value="MCP9275901.1"/>
    <property type="molecule type" value="Genomic_DNA"/>
</dbReference>